<dbReference type="PANTHER" id="PTHR46943">
    <property type="entry name" value="PENTRAXIN-RELATED PROTEIN PTX3"/>
    <property type="match status" value="1"/>
</dbReference>
<dbReference type="GO" id="GO:0030246">
    <property type="term" value="F:carbohydrate binding"/>
    <property type="evidence" value="ECO:0007669"/>
    <property type="project" value="UniProtKB-KW"/>
</dbReference>
<dbReference type="InterPro" id="IPR042837">
    <property type="entry name" value="PTX3"/>
</dbReference>
<dbReference type="GO" id="GO:0006955">
    <property type="term" value="P:immune response"/>
    <property type="evidence" value="ECO:0007669"/>
    <property type="project" value="InterPro"/>
</dbReference>
<sequence length="1039" mass="110919">MVEMTRAGRKLALTWPQSLSEPALDGDTAVYEGVAGPDVDLRLRALPDGFAHVLVIKTADAAKDPRVASLSLALSATRLTVTEEQGSGVLMATDPSSGAVVFQAPSPLMWDSSQPAAPVPQTRTQTTVDAAEEPGAGAKTAVVDVAVGDGALTLTPDQGLLTAPDTTFPVYIDPMYRTLLASSWGMVSSGYPDENYPLFDGRSTEGVGRCEVGKDSRCVKDQTKRLFYRMELPPLKGRYIQSAEFIAYETSAYNCSNSTVVELWRTSAYSSSATWNNTKRTWPNGGAWGEVLDTRDVAYCSRAPVEFGGAKLREHVQDAIGKGYGTITFGLKAYNETTMDWWKRFADDAYLKVQYNNPPLQPDNDTMFADPGTKCLPSWEAHTVNRIPTVYAYLKDPDTEDKNKVQGQFALNWDAGDGKGFIARWFSDLTAPKASNTRFDTPLPSNIPPGKLIGWNVRAYDGEQYGPWASDGAQIACYFYYDPAKPGAPTITSTDYPQDGAEHGGVGQPGAFTIADSAGVADRYFITLNGGPPRTVATTAGAAQQVQIAPTRSGPNVLTVQALAPSNQNGPVVSYEFRANKGSAPVAGFALDEPAGATAVQAVTRDGEPAVSATVHGGATLGTVGHIDQAVQLDGSTGYASTSTPLVDTSQSFAVSVWAKVDASDPDNDFAALSMEGVHESAFYLKYVKDTRKWVFGRTATDTTDAPGWYQASSAAPARTGEWTHLVGVWDALANRMQIYVNGARGTDSPVIPAMWKATGGLQIGRSKYKDAQSDHWPGQLDDVRIYDRIVGDGEIEKMVTDHPVLKARWMLNATGEGSNPPGAPDLVLHNGAAIDSGAGFGWGTSPAGLMLGAGKFAETLTPPVWTNESFTIAGWVRNMGRPQQAATVFSQPGTQANAFVLRYVPGEDPVDQGSWQVALRGSDDAAAAPIVVSHSNFSPGDWVHLAVVYDALRDRVSLYANGQLDETSDGVSQEDGAIPFEANNNGGLQVGRNKFGAADGTEFWPDAMDDLWVYQAALTQPQLASLAVNMELPSGSGP</sequence>
<dbReference type="SUPFAM" id="SSF49899">
    <property type="entry name" value="Concanavalin A-like lectins/glucanases"/>
    <property type="match status" value="2"/>
</dbReference>
<keyword evidence="1" id="KW-0732">Signal</keyword>
<dbReference type="EMBL" id="FZOR01000001">
    <property type="protein sequence ID" value="SNS18669.1"/>
    <property type="molecule type" value="Genomic_DNA"/>
</dbReference>
<organism evidence="4 5">
    <name type="scientific">Actinomadura meyerae</name>
    <dbReference type="NCBI Taxonomy" id="240840"/>
    <lineage>
        <taxon>Bacteria</taxon>
        <taxon>Bacillati</taxon>
        <taxon>Actinomycetota</taxon>
        <taxon>Actinomycetes</taxon>
        <taxon>Streptosporangiales</taxon>
        <taxon>Thermomonosporaceae</taxon>
        <taxon>Actinomadura</taxon>
    </lineage>
</organism>
<keyword evidence="5" id="KW-1185">Reference proteome</keyword>
<accession>A0A239CFC2</accession>
<evidence type="ECO:0000313" key="5">
    <source>
        <dbReference type="Proteomes" id="UP000198318"/>
    </source>
</evidence>
<evidence type="ECO:0000256" key="1">
    <source>
        <dbReference type="ARBA" id="ARBA00022729"/>
    </source>
</evidence>
<evidence type="ECO:0000256" key="2">
    <source>
        <dbReference type="ARBA" id="ARBA00023157"/>
    </source>
</evidence>
<dbReference type="AlphaFoldDB" id="A0A239CFC2"/>
<gene>
    <name evidence="4" type="ORF">SAMN05443665_1001385</name>
</gene>
<dbReference type="Pfam" id="PF13385">
    <property type="entry name" value="Laminin_G_3"/>
    <property type="match status" value="2"/>
</dbReference>
<feature type="domain" description="LamG-like jellyroll fold" evidence="3">
    <location>
        <begin position="869"/>
        <end position="1022"/>
    </location>
</feature>
<dbReference type="Gene3D" id="2.60.120.200">
    <property type="match status" value="2"/>
</dbReference>
<dbReference type="Proteomes" id="UP000198318">
    <property type="component" value="Unassembled WGS sequence"/>
</dbReference>
<dbReference type="SMART" id="SM00560">
    <property type="entry name" value="LamGL"/>
    <property type="match status" value="2"/>
</dbReference>
<proteinExistence type="predicted"/>
<protein>
    <submittedName>
        <fullName evidence="4">Concanavalin A-like lectin/glucanases superfamily protein</fullName>
    </submittedName>
</protein>
<keyword evidence="2" id="KW-1015">Disulfide bond</keyword>
<dbReference type="InterPro" id="IPR006558">
    <property type="entry name" value="LamG-like"/>
</dbReference>
<dbReference type="InterPro" id="IPR013320">
    <property type="entry name" value="ConA-like_dom_sf"/>
</dbReference>
<keyword evidence="4" id="KW-0430">Lectin</keyword>
<evidence type="ECO:0000313" key="4">
    <source>
        <dbReference type="EMBL" id="SNS18669.1"/>
    </source>
</evidence>
<evidence type="ECO:0000259" key="3">
    <source>
        <dbReference type="SMART" id="SM00560"/>
    </source>
</evidence>
<reference evidence="4 5" key="1">
    <citation type="submission" date="2017-06" db="EMBL/GenBank/DDBJ databases">
        <authorList>
            <person name="Kim H.J."/>
            <person name="Triplett B.A."/>
        </authorList>
    </citation>
    <scope>NUCLEOTIDE SEQUENCE [LARGE SCALE GENOMIC DNA]</scope>
    <source>
        <strain evidence="4 5">DSM 44715</strain>
    </source>
</reference>
<feature type="domain" description="LamG-like jellyroll fold" evidence="3">
    <location>
        <begin position="651"/>
        <end position="794"/>
    </location>
</feature>
<dbReference type="PANTHER" id="PTHR46943:SF1">
    <property type="entry name" value="PENTRAXIN-RELATED PROTEIN PTX3"/>
    <property type="match status" value="1"/>
</dbReference>
<name>A0A239CFC2_9ACTN</name>